<dbReference type="InterPro" id="IPR003439">
    <property type="entry name" value="ABC_transporter-like_ATP-bd"/>
</dbReference>
<dbReference type="InterPro" id="IPR027417">
    <property type="entry name" value="P-loop_NTPase"/>
</dbReference>
<organism evidence="7 8">
    <name type="scientific">Streptomyces griseiscabiei</name>
    <dbReference type="NCBI Taxonomy" id="2993540"/>
    <lineage>
        <taxon>Bacteria</taxon>
        <taxon>Bacillati</taxon>
        <taxon>Actinomycetota</taxon>
        <taxon>Actinomycetes</taxon>
        <taxon>Kitasatosporales</taxon>
        <taxon>Streptomycetaceae</taxon>
        <taxon>Streptomyces</taxon>
    </lineage>
</organism>
<dbReference type="InterPro" id="IPR052156">
    <property type="entry name" value="BCAA_Transport_ATP-bd_LivF"/>
</dbReference>
<keyword evidence="3" id="KW-0547">Nucleotide-binding</keyword>
<evidence type="ECO:0000259" key="6">
    <source>
        <dbReference type="PROSITE" id="PS50893"/>
    </source>
</evidence>
<dbReference type="EMBL" id="JARAVY010000014">
    <property type="protein sequence ID" value="MDX2913252.1"/>
    <property type="molecule type" value="Genomic_DNA"/>
</dbReference>
<keyword evidence="2" id="KW-0813">Transport</keyword>
<keyword evidence="4 7" id="KW-0067">ATP-binding</keyword>
<protein>
    <submittedName>
        <fullName evidence="7">ABC transporter ATP-binding protein</fullName>
    </submittedName>
</protein>
<dbReference type="PROSITE" id="PS00211">
    <property type="entry name" value="ABC_TRANSPORTER_1"/>
    <property type="match status" value="1"/>
</dbReference>
<dbReference type="Pfam" id="PF00005">
    <property type="entry name" value="ABC_tran"/>
    <property type="match status" value="1"/>
</dbReference>
<dbReference type="SUPFAM" id="SSF52540">
    <property type="entry name" value="P-loop containing nucleoside triphosphate hydrolases"/>
    <property type="match status" value="1"/>
</dbReference>
<dbReference type="SMART" id="SM00382">
    <property type="entry name" value="AAA"/>
    <property type="match status" value="1"/>
</dbReference>
<dbReference type="InterPro" id="IPR003593">
    <property type="entry name" value="AAA+_ATPase"/>
</dbReference>
<dbReference type="PANTHER" id="PTHR43820:SF5">
    <property type="entry name" value="HIGH-AFFINITY BRANCHED-CHAIN AMINO ACID TRANSPORT ATP-BINDING PROTEIN"/>
    <property type="match status" value="1"/>
</dbReference>
<evidence type="ECO:0000256" key="2">
    <source>
        <dbReference type="ARBA" id="ARBA00022448"/>
    </source>
</evidence>
<keyword evidence="5" id="KW-0029">Amino-acid transport</keyword>
<evidence type="ECO:0000256" key="4">
    <source>
        <dbReference type="ARBA" id="ARBA00022840"/>
    </source>
</evidence>
<name>A0ABU4LBV5_9ACTN</name>
<dbReference type="Proteomes" id="UP001271723">
    <property type="component" value="Unassembled WGS sequence"/>
</dbReference>
<keyword evidence="8" id="KW-1185">Reference proteome</keyword>
<dbReference type="GO" id="GO:0005524">
    <property type="term" value="F:ATP binding"/>
    <property type="evidence" value="ECO:0007669"/>
    <property type="project" value="UniProtKB-KW"/>
</dbReference>
<evidence type="ECO:0000256" key="5">
    <source>
        <dbReference type="ARBA" id="ARBA00022970"/>
    </source>
</evidence>
<sequence>MSLLSVENLEVRHGLLRAVRDVSFTVDEGDVVAVVGANGAGKSTLLRAVAGTHHPARGRIGLDGVEVTDRRAHDRVAAGIALVPEGRRLFADLTVEENLLVASRTRRAGPWNLASVVTAFPLLDGLLKRRAGDLSGGEQQAAAIGRALMTNPRLLLLDEVSLGLAPIVVDTVYTSLATILSGGTTVLLVEQDLGRALGVARRVLCMLEGRVVLDEPTDAVTRDQVVEAYFGLGRTAATPAAQGEPV</sequence>
<dbReference type="CDD" id="cd03224">
    <property type="entry name" value="ABC_TM1139_LivF_branched"/>
    <property type="match status" value="1"/>
</dbReference>
<proteinExistence type="inferred from homology"/>
<dbReference type="PROSITE" id="PS50893">
    <property type="entry name" value="ABC_TRANSPORTER_2"/>
    <property type="match status" value="1"/>
</dbReference>
<evidence type="ECO:0000256" key="1">
    <source>
        <dbReference type="ARBA" id="ARBA00005417"/>
    </source>
</evidence>
<gene>
    <name evidence="7" type="ORF">PV517_31860</name>
</gene>
<dbReference type="Gene3D" id="3.40.50.300">
    <property type="entry name" value="P-loop containing nucleotide triphosphate hydrolases"/>
    <property type="match status" value="1"/>
</dbReference>
<feature type="domain" description="ABC transporter" evidence="6">
    <location>
        <begin position="4"/>
        <end position="233"/>
    </location>
</feature>
<accession>A0ABU4LBV5</accession>
<dbReference type="InterPro" id="IPR017871">
    <property type="entry name" value="ABC_transporter-like_CS"/>
</dbReference>
<dbReference type="PANTHER" id="PTHR43820">
    <property type="entry name" value="HIGH-AFFINITY BRANCHED-CHAIN AMINO ACID TRANSPORT ATP-BINDING PROTEIN LIVF"/>
    <property type="match status" value="1"/>
</dbReference>
<reference evidence="7 8" key="1">
    <citation type="journal article" date="2023" name="Microb. Genom.">
        <title>Mesoterricola silvestris gen. nov., sp. nov., Mesoterricola sediminis sp. nov., Geothrix oryzae sp. nov., Geothrix edaphica sp. nov., Geothrix rubra sp. nov., and Geothrix limicola sp. nov., six novel members of Acidobacteriota isolated from soils.</title>
        <authorList>
            <person name="Weisberg A.J."/>
            <person name="Pearce E."/>
            <person name="Kramer C.G."/>
            <person name="Chang J.H."/>
            <person name="Clarke C.R."/>
        </authorList>
    </citation>
    <scope>NUCLEOTIDE SEQUENCE [LARGE SCALE GENOMIC DNA]</scope>
    <source>
        <strain evidence="7 8">NRRL_B-2795</strain>
    </source>
</reference>
<evidence type="ECO:0000313" key="7">
    <source>
        <dbReference type="EMBL" id="MDX2913252.1"/>
    </source>
</evidence>
<comment type="similarity">
    <text evidence="1">Belongs to the ABC transporter superfamily.</text>
</comment>
<evidence type="ECO:0000313" key="8">
    <source>
        <dbReference type="Proteomes" id="UP001271723"/>
    </source>
</evidence>
<comment type="caution">
    <text evidence="7">The sequence shown here is derived from an EMBL/GenBank/DDBJ whole genome shotgun (WGS) entry which is preliminary data.</text>
</comment>
<evidence type="ECO:0000256" key="3">
    <source>
        <dbReference type="ARBA" id="ARBA00022741"/>
    </source>
</evidence>
<dbReference type="RefSeq" id="WP_086756164.1">
    <property type="nucleotide sequence ID" value="NZ_JAGJBZ010000001.1"/>
</dbReference>